<keyword evidence="3 7" id="KW-0032">Aminotransferase</keyword>
<name>A0A2K9NA39_9PROT</name>
<dbReference type="GO" id="GO:0030170">
    <property type="term" value="F:pyridoxal phosphate binding"/>
    <property type="evidence" value="ECO:0007669"/>
    <property type="project" value="InterPro"/>
</dbReference>
<dbReference type="InterPro" id="IPR049704">
    <property type="entry name" value="Aminotrans_3_PPA_site"/>
</dbReference>
<reference evidence="7 8" key="1">
    <citation type="submission" date="2017-12" db="EMBL/GenBank/DDBJ databases">
        <title>Genomes of bacteria within cyanobacterial aggregates.</title>
        <authorList>
            <person name="Cai H."/>
        </authorList>
    </citation>
    <scope>NUCLEOTIDE SEQUENCE [LARGE SCALE GENOMIC DNA]</scope>
    <source>
        <strain evidence="7 8">TH16</strain>
    </source>
</reference>
<dbReference type="OrthoDB" id="9801834at2"/>
<dbReference type="KEGG" id="ncb:C0V82_01300"/>
<dbReference type="Proteomes" id="UP000234752">
    <property type="component" value="Chromosome eg_1"/>
</dbReference>
<dbReference type="PROSITE" id="PS00600">
    <property type="entry name" value="AA_TRANSFER_CLASS_3"/>
    <property type="match status" value="1"/>
</dbReference>
<dbReference type="AlphaFoldDB" id="A0A2K9NA39"/>
<dbReference type="Gene3D" id="3.40.640.10">
    <property type="entry name" value="Type I PLP-dependent aspartate aminotransferase-like (Major domain)"/>
    <property type="match status" value="1"/>
</dbReference>
<dbReference type="GO" id="GO:0004015">
    <property type="term" value="F:adenosylmethionine-8-amino-7-oxononanoate transaminase activity"/>
    <property type="evidence" value="ECO:0007669"/>
    <property type="project" value="TreeGrafter"/>
</dbReference>
<sequence>MFPNPQALSQAALDHYVHSNTDLDKHRQTGSMLMVEGDGVRVKDAQGRSYIEGVAALWCAGLGFNEPRLADAAARQMRRLSYYHNFAAKSADVPVALAERLAEMAPGDLNRVMFATSGSEANDTAVKLAWYYHNALGQPAKKKIIARRQAYHGVTVASGSMTQLAAINGGFDLPIDRFIHTDCPHYWRFAEPGESEADYATRLADSLERLILAEGPETIAAMIAEPMMGVGGVLFPPETYFPKIQSVLHKYDILLIADEVICGFGRLGTMFGSTYFGVTPDIMTLGKQITSAAFPLSAILMTDRVFDVIAAESGRRGTFGHGYTYAGHPVGAAVAMEVLDIYQERDILSHVRRMGRVLHDRLAALADHPLVGEVRGDGLVAAVQLVDDKAARCFFDPAQGVAKGVAAHLQENGVILRVLSNDSIAIAPPLIIGEHDLTLLLDRLESSLNWAARNLGRM</sequence>
<dbReference type="RefSeq" id="WP_102110785.1">
    <property type="nucleotide sequence ID" value="NZ_BMGN01000004.1"/>
</dbReference>
<evidence type="ECO:0000313" key="7">
    <source>
        <dbReference type="EMBL" id="AUN29035.1"/>
    </source>
</evidence>
<evidence type="ECO:0000256" key="3">
    <source>
        <dbReference type="ARBA" id="ARBA00022576"/>
    </source>
</evidence>
<comment type="cofactor">
    <cofactor evidence="1">
        <name>pyridoxal 5'-phosphate</name>
        <dbReference type="ChEBI" id="CHEBI:597326"/>
    </cofactor>
</comment>
<dbReference type="CDD" id="cd00610">
    <property type="entry name" value="OAT_like"/>
    <property type="match status" value="1"/>
</dbReference>
<evidence type="ECO:0000256" key="2">
    <source>
        <dbReference type="ARBA" id="ARBA00008954"/>
    </source>
</evidence>
<dbReference type="Gene3D" id="3.90.1150.10">
    <property type="entry name" value="Aspartate Aminotransferase, domain 1"/>
    <property type="match status" value="1"/>
</dbReference>
<dbReference type="GO" id="GO:0009448">
    <property type="term" value="P:gamma-aminobutyric acid metabolic process"/>
    <property type="evidence" value="ECO:0007669"/>
    <property type="project" value="TreeGrafter"/>
</dbReference>
<keyword evidence="8" id="KW-1185">Reference proteome</keyword>
<dbReference type="GO" id="GO:0009102">
    <property type="term" value="P:biotin biosynthetic process"/>
    <property type="evidence" value="ECO:0007669"/>
    <property type="project" value="TreeGrafter"/>
</dbReference>
<dbReference type="PANTHER" id="PTHR42684:SF3">
    <property type="entry name" value="ADENOSYLMETHIONINE-8-AMINO-7-OXONONANOATE AMINOTRANSFERASE"/>
    <property type="match status" value="1"/>
</dbReference>
<dbReference type="PIRSF" id="PIRSF000521">
    <property type="entry name" value="Transaminase_4ab_Lys_Orn"/>
    <property type="match status" value="1"/>
</dbReference>
<evidence type="ECO:0000313" key="8">
    <source>
        <dbReference type="Proteomes" id="UP000234752"/>
    </source>
</evidence>
<dbReference type="EMBL" id="CP025611">
    <property type="protein sequence ID" value="AUN29035.1"/>
    <property type="molecule type" value="Genomic_DNA"/>
</dbReference>
<evidence type="ECO:0000256" key="4">
    <source>
        <dbReference type="ARBA" id="ARBA00022679"/>
    </source>
</evidence>
<dbReference type="Pfam" id="PF00202">
    <property type="entry name" value="Aminotran_3"/>
    <property type="match status" value="1"/>
</dbReference>
<evidence type="ECO:0000256" key="6">
    <source>
        <dbReference type="RuleBase" id="RU003560"/>
    </source>
</evidence>
<dbReference type="InterPro" id="IPR015422">
    <property type="entry name" value="PyrdxlP-dep_Trfase_small"/>
</dbReference>
<dbReference type="InterPro" id="IPR015424">
    <property type="entry name" value="PyrdxlP-dep_Trfase"/>
</dbReference>
<keyword evidence="5 6" id="KW-0663">Pyridoxal phosphate</keyword>
<dbReference type="InterPro" id="IPR015421">
    <property type="entry name" value="PyrdxlP-dep_Trfase_major"/>
</dbReference>
<protein>
    <submittedName>
        <fullName evidence="7">Aspartate aminotransferase family protein</fullName>
    </submittedName>
</protein>
<comment type="similarity">
    <text evidence="2 6">Belongs to the class-III pyridoxal-phosphate-dependent aminotransferase family.</text>
</comment>
<gene>
    <name evidence="7" type="ORF">C0V82_01300</name>
</gene>
<dbReference type="InterPro" id="IPR005814">
    <property type="entry name" value="Aminotrans_3"/>
</dbReference>
<evidence type="ECO:0000256" key="1">
    <source>
        <dbReference type="ARBA" id="ARBA00001933"/>
    </source>
</evidence>
<evidence type="ECO:0000256" key="5">
    <source>
        <dbReference type="ARBA" id="ARBA00022898"/>
    </source>
</evidence>
<dbReference type="NCBIfam" id="NF004767">
    <property type="entry name" value="PRK06105.1"/>
    <property type="match status" value="1"/>
</dbReference>
<dbReference type="SUPFAM" id="SSF53383">
    <property type="entry name" value="PLP-dependent transferases"/>
    <property type="match status" value="1"/>
</dbReference>
<organism evidence="7 8">
    <name type="scientific">Niveispirillum cyanobacteriorum</name>
    <dbReference type="NCBI Taxonomy" id="1612173"/>
    <lineage>
        <taxon>Bacteria</taxon>
        <taxon>Pseudomonadati</taxon>
        <taxon>Pseudomonadota</taxon>
        <taxon>Alphaproteobacteria</taxon>
        <taxon>Rhodospirillales</taxon>
        <taxon>Azospirillaceae</taxon>
        <taxon>Niveispirillum</taxon>
    </lineage>
</organism>
<keyword evidence="4 7" id="KW-0808">Transferase</keyword>
<proteinExistence type="inferred from homology"/>
<dbReference type="FunFam" id="3.40.640.10:FF:000014">
    <property type="entry name" value="Adenosylmethionine-8-amino-7-oxononanoate aminotransferase, probable"/>
    <property type="match status" value="1"/>
</dbReference>
<dbReference type="PANTHER" id="PTHR42684">
    <property type="entry name" value="ADENOSYLMETHIONINE-8-AMINO-7-OXONONANOATE AMINOTRANSFERASE"/>
    <property type="match status" value="1"/>
</dbReference>
<accession>A0A2K9NA39</accession>